<keyword evidence="1" id="KW-0802">TPR repeat</keyword>
<keyword evidence="3" id="KW-0732">Signal</keyword>
<accession>A0A084XZN2</accession>
<evidence type="ECO:0000256" key="2">
    <source>
        <dbReference type="SAM" id="MobiDB-lite"/>
    </source>
</evidence>
<keyword evidence="4" id="KW-0449">Lipoprotein</keyword>
<reference evidence="4 5" key="1">
    <citation type="submission" date="2014-07" db="EMBL/GenBank/DDBJ databases">
        <title>Expanding our view of genomic diversity in Candidatus Accumulibacter clades.</title>
        <authorList>
            <person name="Skennerton C.T."/>
            <person name="Barr J.J."/>
            <person name="Slater F.R."/>
            <person name="Bond P.L."/>
            <person name="Tyson G.W."/>
        </authorList>
    </citation>
    <scope>NUCLEOTIDE SEQUENCE [LARGE SCALE GENOMIC DNA]</scope>
    <source>
        <strain evidence="5">SK-01</strain>
    </source>
</reference>
<dbReference type="SMART" id="SM00028">
    <property type="entry name" value="TPR"/>
    <property type="match status" value="7"/>
</dbReference>
<dbReference type="PANTHER" id="PTHR12558:SF13">
    <property type="entry name" value="CELL DIVISION CYCLE PROTEIN 27 HOMOLOG"/>
    <property type="match status" value="1"/>
</dbReference>
<dbReference type="SUPFAM" id="SSF48452">
    <property type="entry name" value="TPR-like"/>
    <property type="match status" value="2"/>
</dbReference>
<gene>
    <name evidence="4" type="ORF">CAPSK01_002514</name>
</gene>
<dbReference type="AlphaFoldDB" id="A0A084XZN2"/>
<protein>
    <submittedName>
        <fullName evidence="4">Lipoprotein NlpI</fullName>
    </submittedName>
</protein>
<feature type="chain" id="PRO_5001785489" evidence="3">
    <location>
        <begin position="42"/>
        <end position="602"/>
    </location>
</feature>
<comment type="caution">
    <text evidence="4">The sequence shown here is derived from an EMBL/GenBank/DDBJ whole genome shotgun (WGS) entry which is preliminary data.</text>
</comment>
<proteinExistence type="predicted"/>
<dbReference type="InterPro" id="IPR019734">
    <property type="entry name" value="TPR_rpt"/>
</dbReference>
<feature type="region of interest" description="Disordered" evidence="2">
    <location>
        <begin position="46"/>
        <end position="71"/>
    </location>
</feature>
<feature type="signal peptide" evidence="3">
    <location>
        <begin position="1"/>
        <end position="41"/>
    </location>
</feature>
<dbReference type="InterPro" id="IPR011990">
    <property type="entry name" value="TPR-like_helical_dom_sf"/>
</dbReference>
<sequence length="602" mass="67275">MTQSHRQFLQRSKASKEIMKSIKNTLLCTALVLAFGVPALAAADLPSGKSKSTGREFKRSTPETIAPRSDDQEYKELSVQVVYQVLLAEVALKRGKAEFASQAYADLAVRTRDPAILARATEVAGYARRYDLILDLARLWLQVEPASKRAQQVLVGVMIMSNQFDGLAPQLIQMLEADKEALPGNLLALNRMFARNQDRQAVLQLIIKVCAPFLDRPEAHYAIAVAASAAGDHTRALVETRRALELRPDWEAGVLLEAQLIAQQSSTEAIASLQRFVERHPQAREVQLYLARALVGEKRYGEAKAQFERLLLANPNNPDVVFPVAILALQENDRTLAETQLKHLVTLDIPDKSAAYFYLGQLAEEGKRADEALADYRQVGPGEHYLPAQIRSAGILNNQGKLDEARRQLRDAAARNPSSRVQLSIAEAALLRDAKQTEMALALLDQELGTQPEQPELLYESALLAEKLGRLEIMESRLRKLLELQPENAQAYNALGYAYADRNIRLPEARRLIEKALQLAPNDPFILDSMAWVLYRQNDLEGALALLQRALALRPDPEIAAHTGEVLWMLGRKDEAQRTLREAHKKDPENEVLKEAIRRFLP</sequence>
<evidence type="ECO:0000313" key="5">
    <source>
        <dbReference type="Proteomes" id="UP000019812"/>
    </source>
</evidence>
<dbReference type="Pfam" id="PF13432">
    <property type="entry name" value="TPR_16"/>
    <property type="match status" value="3"/>
</dbReference>
<name>A0A084XZN2_9PROT</name>
<evidence type="ECO:0000313" key="4">
    <source>
        <dbReference type="EMBL" id="KFB67926.1"/>
    </source>
</evidence>
<dbReference type="Gene3D" id="1.25.40.10">
    <property type="entry name" value="Tetratricopeptide repeat domain"/>
    <property type="match status" value="2"/>
</dbReference>
<evidence type="ECO:0000256" key="3">
    <source>
        <dbReference type="SAM" id="SignalP"/>
    </source>
</evidence>
<dbReference type="EMBL" id="JDSS02000024">
    <property type="protein sequence ID" value="KFB67926.1"/>
    <property type="molecule type" value="Genomic_DNA"/>
</dbReference>
<evidence type="ECO:0000256" key="1">
    <source>
        <dbReference type="PROSITE-ProRule" id="PRU00339"/>
    </source>
</evidence>
<dbReference type="PROSITE" id="PS50005">
    <property type="entry name" value="TPR"/>
    <property type="match status" value="2"/>
</dbReference>
<dbReference type="PANTHER" id="PTHR12558">
    <property type="entry name" value="CELL DIVISION CYCLE 16,23,27"/>
    <property type="match status" value="1"/>
</dbReference>
<dbReference type="Proteomes" id="UP000019812">
    <property type="component" value="Unassembled WGS sequence"/>
</dbReference>
<feature type="repeat" description="TPR" evidence="1">
    <location>
        <begin position="524"/>
        <end position="557"/>
    </location>
</feature>
<dbReference type="Pfam" id="PF14559">
    <property type="entry name" value="TPR_19"/>
    <property type="match status" value="1"/>
</dbReference>
<feature type="repeat" description="TPR" evidence="1">
    <location>
        <begin position="217"/>
        <end position="250"/>
    </location>
</feature>
<dbReference type="STRING" id="1457154.CAPSK01_002514"/>
<organism evidence="4 5">
    <name type="scientific">Candidatus Accumulibacter vicinus</name>
    <dbReference type="NCBI Taxonomy" id="2954382"/>
    <lineage>
        <taxon>Bacteria</taxon>
        <taxon>Pseudomonadati</taxon>
        <taxon>Pseudomonadota</taxon>
        <taxon>Betaproteobacteria</taxon>
        <taxon>Candidatus Accumulibacter</taxon>
    </lineage>
</organism>